<dbReference type="InterPro" id="IPR050216">
    <property type="entry name" value="LRR_domain-containing"/>
</dbReference>
<evidence type="ECO:0000256" key="4">
    <source>
        <dbReference type="ARBA" id="ARBA00022723"/>
    </source>
</evidence>
<dbReference type="InterPro" id="IPR017972">
    <property type="entry name" value="Cyt_P450_CS"/>
</dbReference>
<dbReference type="InterPro" id="IPR001611">
    <property type="entry name" value="Leu-rich_rpt"/>
</dbReference>
<evidence type="ECO:0000259" key="7">
    <source>
        <dbReference type="Pfam" id="PF23598"/>
    </source>
</evidence>
<feature type="non-terminal residue" evidence="8">
    <location>
        <position position="1149"/>
    </location>
</feature>
<comment type="caution">
    <text evidence="8">The sequence shown here is derived from an EMBL/GenBank/DDBJ whole genome shotgun (WGS) entry which is preliminary data.</text>
</comment>
<feature type="domain" description="Disease resistance R13L4/SHOC-2-like LRR" evidence="7">
    <location>
        <begin position="73"/>
        <end position="153"/>
    </location>
</feature>
<evidence type="ECO:0000256" key="3">
    <source>
        <dbReference type="ARBA" id="ARBA00022617"/>
    </source>
</evidence>
<dbReference type="InterPro" id="IPR002403">
    <property type="entry name" value="Cyt_P450_E_grp-IV"/>
</dbReference>
<gene>
    <name evidence="8" type="primary">Cyp51a1_0</name>
    <name evidence="8" type="ORF">GTO92_0017261</name>
</gene>
<dbReference type="Proteomes" id="UP001166052">
    <property type="component" value="Unassembled WGS sequence"/>
</dbReference>
<keyword evidence="3" id="KW-0349">Heme</keyword>
<dbReference type="Gene3D" id="1.10.630.10">
    <property type="entry name" value="Cytochrome P450"/>
    <property type="match status" value="1"/>
</dbReference>
<dbReference type="InterPro" id="IPR032675">
    <property type="entry name" value="LRR_dom_sf"/>
</dbReference>
<dbReference type="SMART" id="SM00365">
    <property type="entry name" value="LRR_SD22"/>
    <property type="match status" value="8"/>
</dbReference>
<dbReference type="Gene3D" id="3.80.10.10">
    <property type="entry name" value="Ribonuclease Inhibitor"/>
    <property type="match status" value="4"/>
</dbReference>
<dbReference type="PANTHER" id="PTHR48051:SF49">
    <property type="entry name" value="LEUCINE-RICH REPEAT AND DEATH DOMAIN-CONTAINING PROTEIN 1"/>
    <property type="match status" value="1"/>
</dbReference>
<evidence type="ECO:0000313" key="9">
    <source>
        <dbReference type="Proteomes" id="UP001166052"/>
    </source>
</evidence>
<dbReference type="Pfam" id="PF23598">
    <property type="entry name" value="LRR_14"/>
    <property type="match status" value="2"/>
</dbReference>
<dbReference type="SUPFAM" id="SSF52058">
    <property type="entry name" value="L domain-like"/>
    <property type="match status" value="2"/>
</dbReference>
<dbReference type="EMBL" id="JAAWVN010006080">
    <property type="protein sequence ID" value="MBN3290009.1"/>
    <property type="molecule type" value="Genomic_DNA"/>
</dbReference>
<keyword evidence="5" id="KW-0677">Repeat</keyword>
<dbReference type="CDD" id="cd11042">
    <property type="entry name" value="CYP51-like"/>
    <property type="match status" value="1"/>
</dbReference>
<dbReference type="InterPro" id="IPR001128">
    <property type="entry name" value="Cyt_P450"/>
</dbReference>
<keyword evidence="9" id="KW-1185">Reference proteome</keyword>
<keyword evidence="6" id="KW-0408">Iron</keyword>
<sequence length="1149" mass="129607">MNEELCQITNATVNLDGKSLKEIPEELMFDENVRFLSLAHNKIKRLPKDLKIWLHLETLSVENNKLTSVPFSIQSLQNLRSLNLNNNGISHLPNEICHLKNLKQMYLSQNQLVQLPTAFGDLAALEVLGISANKLTFLPKSMANLKNLHILNLDSNHFSYFPRDICCLANLIKLSLSGNRLLSLPKEVSEMVNLRELSLNDNKLTFLPRQLFDLSNLEELSLHGNHLTALSGEIKKLQELRVLDISKNRISVVTEGISDCRNLRRLSLRENQISCLPQGIGALTNITELLVDENLLENLPEGMCRLQKLAVLKCSGNVLKEVPIEISKCTLLTAVDLSSNRLLRIPLGICSLVALRHLNLSCNSVCEAMEDIAHLTNLQRLELSSNTMTIFPLQICKLQNLQYLDLSNNLIERIPTEIMDLKSIEVLLLQKNKLVIFPTALCHLNSLLVLDLTDNQVSHIPAGMQKLGNLKELKLSNNHFKEFPLEICELVSLERLIICQTSGLKLTQLPEELSKLCSLKELDVSDNALQMIPDSIGDLKNLAKLMLDNNNLTQLPRSISSMECMQSISAKGNQLKSLPSDLEKMCTLQKVEFDGNPLGRPPKAVCEGMQLYSIGQYLKSADLLDGIAELQQRELKSTSVSTDPAMTLLEAGTSLIGNAVEGVGNNLTSMVLLTSAFILSVSYLSKIAFKHFHLHDKDVKYPPYIPSSIPFLGHAIAFGRSPIEFLEKAYEKYGPVVSFTMVGKTFTYLIGSEAATLLFNSKNEDLNAEDVYSKLTTPVFGKGVAYDVPNHIFLEQKKMLKTGLNVAQFKQHVEMIEDETKKYFERWGDSGERNLFEALSELIILTASRCLHGKEIRSLLNEKVAQLYADLDGGFTHAAWLLPGWLPLPSFRRRDRAHKEIKNIFYKVIQKRRASGEREDDMLQTLLDATYKDGCPLSDNEIAGMLIGLLLAGQHTSSTTSSWMGFFLARDKSLQDRCFAEQKAVCGEDLPPVKYEQIKDLNLLDRCLKETLRLRPPIMTMMRMAKTPQVVEGFTIPPGHQVCVSPTVNHRLQDTWIHRLDFNPDRYLNENNGTGEKFAYVPFGAGRHRCIGENFAYIQIKTIWSTLLRLYEFELLDGYFPTVNYTTMIHTPHNPIIRYKRRVHLSLRP</sequence>
<dbReference type="PROSITE" id="PS00086">
    <property type="entry name" value="CYTOCHROME_P450"/>
    <property type="match status" value="1"/>
</dbReference>
<proteinExistence type="inferred from homology"/>
<evidence type="ECO:0000256" key="1">
    <source>
        <dbReference type="ARBA" id="ARBA00010617"/>
    </source>
</evidence>
<feature type="domain" description="Disease resistance R13L4/SHOC-2-like LRR" evidence="7">
    <location>
        <begin position="394"/>
        <end position="498"/>
    </location>
</feature>
<dbReference type="InterPro" id="IPR036396">
    <property type="entry name" value="Cyt_P450_sf"/>
</dbReference>
<feature type="non-terminal residue" evidence="8">
    <location>
        <position position="1"/>
    </location>
</feature>
<keyword evidence="4" id="KW-0479">Metal-binding</keyword>
<dbReference type="SMART" id="SM00364">
    <property type="entry name" value="LRR_BAC"/>
    <property type="match status" value="12"/>
</dbReference>
<dbReference type="SUPFAM" id="SSF48264">
    <property type="entry name" value="Cytochrome P450"/>
    <property type="match status" value="1"/>
</dbReference>
<keyword evidence="2" id="KW-0433">Leucine-rich repeat</keyword>
<dbReference type="PANTHER" id="PTHR48051">
    <property type="match status" value="1"/>
</dbReference>
<dbReference type="InterPro" id="IPR055414">
    <property type="entry name" value="LRR_R13L4/SHOC2-like"/>
</dbReference>
<comment type="similarity">
    <text evidence="1">Belongs to the cytochrome P450 family.</text>
</comment>
<dbReference type="InterPro" id="IPR003591">
    <property type="entry name" value="Leu-rich_rpt_typical-subtyp"/>
</dbReference>
<reference evidence="8" key="1">
    <citation type="journal article" date="2021" name="Cell">
        <title>Tracing the genetic footprints of vertebrate landing in non-teleost ray-finned fishes.</title>
        <authorList>
            <person name="Bi X."/>
            <person name="Wang K."/>
            <person name="Yang L."/>
            <person name="Pan H."/>
            <person name="Jiang H."/>
            <person name="Wei Q."/>
            <person name="Fang M."/>
            <person name="Yu H."/>
            <person name="Zhu C."/>
            <person name="Cai Y."/>
            <person name="He Y."/>
            <person name="Gan X."/>
            <person name="Zeng H."/>
            <person name="Yu D."/>
            <person name="Zhu Y."/>
            <person name="Jiang H."/>
            <person name="Qiu Q."/>
            <person name="Yang H."/>
            <person name="Zhang Y.E."/>
            <person name="Wang W."/>
            <person name="Zhu M."/>
            <person name="He S."/>
            <person name="Zhang G."/>
        </authorList>
    </citation>
    <scope>NUCLEOTIDE SEQUENCE</scope>
    <source>
        <strain evidence="8">Bchr_001</strain>
    </source>
</reference>
<dbReference type="PRINTS" id="PR00465">
    <property type="entry name" value="EP450IV"/>
</dbReference>
<dbReference type="SMART" id="SM00369">
    <property type="entry name" value="LRR_TYP"/>
    <property type="match status" value="18"/>
</dbReference>
<dbReference type="PROSITE" id="PS51450">
    <property type="entry name" value="LRR"/>
    <property type="match status" value="4"/>
</dbReference>
<evidence type="ECO:0000256" key="5">
    <source>
        <dbReference type="ARBA" id="ARBA00022737"/>
    </source>
</evidence>
<dbReference type="PRINTS" id="PR00385">
    <property type="entry name" value="P450"/>
</dbReference>
<evidence type="ECO:0000256" key="2">
    <source>
        <dbReference type="ARBA" id="ARBA00022614"/>
    </source>
</evidence>
<evidence type="ECO:0000313" key="8">
    <source>
        <dbReference type="EMBL" id="MBN3290009.1"/>
    </source>
</evidence>
<dbReference type="Pfam" id="PF00067">
    <property type="entry name" value="p450"/>
    <property type="match status" value="1"/>
</dbReference>
<accession>A0ABS2YU71</accession>
<protein>
    <submittedName>
        <fullName evidence="8">CP51A demethylase</fullName>
    </submittedName>
</protein>
<evidence type="ECO:0000256" key="6">
    <source>
        <dbReference type="ARBA" id="ARBA00023004"/>
    </source>
</evidence>
<name>A0ABS2YU71_POLSE</name>
<organism evidence="8 9">
    <name type="scientific">Polypterus senegalus</name>
    <name type="common">Senegal bichir</name>
    <dbReference type="NCBI Taxonomy" id="55291"/>
    <lineage>
        <taxon>Eukaryota</taxon>
        <taxon>Metazoa</taxon>
        <taxon>Chordata</taxon>
        <taxon>Craniata</taxon>
        <taxon>Vertebrata</taxon>
        <taxon>Euteleostomi</taxon>
        <taxon>Actinopterygii</taxon>
        <taxon>Polypteriformes</taxon>
        <taxon>Polypteridae</taxon>
        <taxon>Polypterus</taxon>
    </lineage>
</organism>
<dbReference type="Pfam" id="PF13855">
    <property type="entry name" value="LRR_8"/>
    <property type="match status" value="2"/>
</dbReference>